<dbReference type="InterPro" id="IPR002347">
    <property type="entry name" value="SDR_fam"/>
</dbReference>
<dbReference type="PANTHER" id="PTHR44196:SF1">
    <property type="entry name" value="DEHYDROGENASE_REDUCTASE SDR FAMILY MEMBER 7B"/>
    <property type="match status" value="1"/>
</dbReference>
<evidence type="ECO:0000313" key="3">
    <source>
        <dbReference type="EMBL" id="KAK3677281.1"/>
    </source>
</evidence>
<dbReference type="Pfam" id="PF00106">
    <property type="entry name" value="adh_short"/>
    <property type="match status" value="1"/>
</dbReference>
<keyword evidence="2" id="KW-0560">Oxidoreductase</keyword>
<dbReference type="SUPFAM" id="SSF51735">
    <property type="entry name" value="NAD(P)-binding Rossmann-fold domains"/>
    <property type="match status" value="1"/>
</dbReference>
<dbReference type="EMBL" id="JAUTXT010000007">
    <property type="protein sequence ID" value="KAK3677281.1"/>
    <property type="molecule type" value="Genomic_DNA"/>
</dbReference>
<comment type="similarity">
    <text evidence="1">Belongs to the short-chain dehydrogenases/reductases (SDR) family.</text>
</comment>
<evidence type="ECO:0000313" key="4">
    <source>
        <dbReference type="Proteomes" id="UP001274830"/>
    </source>
</evidence>
<protein>
    <submittedName>
        <fullName evidence="3">Uncharacterized protein</fullName>
    </submittedName>
</protein>
<comment type="caution">
    <text evidence="3">The sequence shown here is derived from an EMBL/GenBank/DDBJ whole genome shotgun (WGS) entry which is preliminary data.</text>
</comment>
<sequence>MPKSRRCLVANGWTGGLTSGHDMSSGTQHLASGADFVPTLRSDTYDYIKPEQFDLKDRAVLITGASKGIGRETAFSFAKAGASKIAIAARSSLDSLKPEIETAAKNAGRSVPQIVVLKLDVADYDSAAAAAKEVEQTFGRLDILINNAGFLEPFKRLLDSDPKDWRMSVETNLIGSYNVTRAFLGLMLKSPNGLKEILMLSSIGGNLVLPLGSAYGPCKLALQRFSEIICADYPEVLAFSIHPGGVLTELAKRMGKEMEGLLTDTPQLAADAMVWLTAERREWLQGRYVSVTWDAKELVEKRKKIEEEDLLLVKLRVD</sequence>
<dbReference type="AlphaFoldDB" id="A0AAE0WSK3"/>
<dbReference type="PANTHER" id="PTHR44196">
    <property type="entry name" value="DEHYDROGENASE/REDUCTASE SDR FAMILY MEMBER 7B"/>
    <property type="match status" value="1"/>
</dbReference>
<gene>
    <name evidence="3" type="ORF">LTR78_002819</name>
</gene>
<dbReference type="PRINTS" id="PR00081">
    <property type="entry name" value="GDHRDH"/>
</dbReference>
<proteinExistence type="inferred from homology"/>
<dbReference type="GO" id="GO:0016491">
    <property type="term" value="F:oxidoreductase activity"/>
    <property type="evidence" value="ECO:0007669"/>
    <property type="project" value="UniProtKB-KW"/>
</dbReference>
<dbReference type="Gene3D" id="3.40.50.720">
    <property type="entry name" value="NAD(P)-binding Rossmann-like Domain"/>
    <property type="match status" value="1"/>
</dbReference>
<reference evidence="3" key="1">
    <citation type="submission" date="2023-07" db="EMBL/GenBank/DDBJ databases">
        <title>Black Yeasts Isolated from many extreme environments.</title>
        <authorList>
            <person name="Coleine C."/>
            <person name="Stajich J.E."/>
            <person name="Selbmann L."/>
        </authorList>
    </citation>
    <scope>NUCLEOTIDE SEQUENCE</scope>
    <source>
        <strain evidence="3">CCFEE 5485</strain>
    </source>
</reference>
<dbReference type="GO" id="GO:0016020">
    <property type="term" value="C:membrane"/>
    <property type="evidence" value="ECO:0007669"/>
    <property type="project" value="TreeGrafter"/>
</dbReference>
<name>A0AAE0WSK3_9PEZI</name>
<evidence type="ECO:0000256" key="2">
    <source>
        <dbReference type="ARBA" id="ARBA00023002"/>
    </source>
</evidence>
<dbReference type="CDD" id="cd05233">
    <property type="entry name" value="SDR_c"/>
    <property type="match status" value="1"/>
</dbReference>
<accession>A0AAE0WSK3</accession>
<dbReference type="Proteomes" id="UP001274830">
    <property type="component" value="Unassembled WGS sequence"/>
</dbReference>
<evidence type="ECO:0000256" key="1">
    <source>
        <dbReference type="ARBA" id="ARBA00006484"/>
    </source>
</evidence>
<keyword evidence="4" id="KW-1185">Reference proteome</keyword>
<dbReference type="InterPro" id="IPR036291">
    <property type="entry name" value="NAD(P)-bd_dom_sf"/>
</dbReference>
<organism evidence="3 4">
    <name type="scientific">Recurvomyces mirabilis</name>
    <dbReference type="NCBI Taxonomy" id="574656"/>
    <lineage>
        <taxon>Eukaryota</taxon>
        <taxon>Fungi</taxon>
        <taxon>Dikarya</taxon>
        <taxon>Ascomycota</taxon>
        <taxon>Pezizomycotina</taxon>
        <taxon>Dothideomycetes</taxon>
        <taxon>Dothideomycetidae</taxon>
        <taxon>Mycosphaerellales</taxon>
        <taxon>Teratosphaeriaceae</taxon>
        <taxon>Recurvomyces</taxon>
    </lineage>
</organism>